<reference evidence="3" key="1">
    <citation type="submission" date="2022-10" db="EMBL/GenBank/DDBJ databases">
        <title>Tapping the CABI collections for fungal endophytes: first genome assemblies for Collariella, Neodidymelliopsis, Ascochyta clinopodiicola, Didymella pomorum, Didymosphaeria variabile, Neocosmospora piperis and Neocucurbitaria cava.</title>
        <authorList>
            <person name="Hill R."/>
        </authorList>
    </citation>
    <scope>NUCLEOTIDE SEQUENCE</scope>
    <source>
        <strain evidence="3">IMI 355082</strain>
    </source>
</reference>
<dbReference type="EMBL" id="JAPEVB010000001">
    <property type="protein sequence ID" value="KAJ4397734.1"/>
    <property type="molecule type" value="Genomic_DNA"/>
</dbReference>
<evidence type="ECO:0000313" key="4">
    <source>
        <dbReference type="Proteomes" id="UP001140453"/>
    </source>
</evidence>
<accession>A0A9W8Z308</accession>
<dbReference type="InterPro" id="IPR002347">
    <property type="entry name" value="SDR_fam"/>
</dbReference>
<dbReference type="GO" id="GO:0016491">
    <property type="term" value="F:oxidoreductase activity"/>
    <property type="evidence" value="ECO:0007669"/>
    <property type="project" value="UniProtKB-KW"/>
</dbReference>
<dbReference type="PANTHER" id="PTHR24320">
    <property type="entry name" value="RETINOL DEHYDROGENASE"/>
    <property type="match status" value="1"/>
</dbReference>
<protein>
    <recommendedName>
        <fullName evidence="5">Short-chain dehydrogenase</fullName>
    </recommendedName>
</protein>
<name>A0A9W8Z308_9PEZI</name>
<sequence length="344" mass="37325">MDRGTVLITGANGALGRALVSQILRSPLNASSHGVYTVRSLSPDRSLEHVAESNRPPSGHHTYEILPLDLASLGSVRSFANDINRRVSSGELAPIRALVLNAGFQEHFTLSRSEDNFDLSFQVNHLAHFMLTLLLLKSLDVDHGRIVVIGSWMHDPDDPRIMPGIYTSEYRPIFASGSIKPLAKGLWSTPEQDPTAASGLRRYGASKLCQVAMMIELQRRLDATPALSRVCVSGIDPGGMPSGIMRRASFLQGTVINNIVGSLLAPIMTWWSPNGILRTPAKSAADILHILTLTGVSHNIKGAYFNGSEGATPSQEARDRKTGQMIWEESMELAGMVEGETALH</sequence>
<dbReference type="InterPro" id="IPR036291">
    <property type="entry name" value="NAD(P)-bd_dom_sf"/>
</dbReference>
<organism evidence="3 4">
    <name type="scientific">Gnomoniopsis smithogilvyi</name>
    <dbReference type="NCBI Taxonomy" id="1191159"/>
    <lineage>
        <taxon>Eukaryota</taxon>
        <taxon>Fungi</taxon>
        <taxon>Dikarya</taxon>
        <taxon>Ascomycota</taxon>
        <taxon>Pezizomycotina</taxon>
        <taxon>Sordariomycetes</taxon>
        <taxon>Sordariomycetidae</taxon>
        <taxon>Diaporthales</taxon>
        <taxon>Gnomoniaceae</taxon>
        <taxon>Gnomoniopsis</taxon>
    </lineage>
</organism>
<evidence type="ECO:0000256" key="2">
    <source>
        <dbReference type="ARBA" id="ARBA00023002"/>
    </source>
</evidence>
<keyword evidence="2" id="KW-0560">Oxidoreductase</keyword>
<proteinExistence type="inferred from homology"/>
<dbReference type="Pfam" id="PF00106">
    <property type="entry name" value="adh_short"/>
    <property type="match status" value="1"/>
</dbReference>
<dbReference type="OrthoDB" id="191139at2759"/>
<keyword evidence="4" id="KW-1185">Reference proteome</keyword>
<dbReference type="PANTHER" id="PTHR24320:SF152">
    <property type="entry name" value="SHORT-CHAIN DEHYDROGENASE_REDUCTASE FAMILY PROTEIN"/>
    <property type="match status" value="1"/>
</dbReference>
<comment type="caution">
    <text evidence="3">The sequence shown here is derived from an EMBL/GenBank/DDBJ whole genome shotgun (WGS) entry which is preliminary data.</text>
</comment>
<dbReference type="SUPFAM" id="SSF51735">
    <property type="entry name" value="NAD(P)-binding Rossmann-fold domains"/>
    <property type="match status" value="1"/>
</dbReference>
<dbReference type="PRINTS" id="PR00081">
    <property type="entry name" value="GDHRDH"/>
</dbReference>
<dbReference type="Proteomes" id="UP001140453">
    <property type="component" value="Unassembled WGS sequence"/>
</dbReference>
<evidence type="ECO:0008006" key="5">
    <source>
        <dbReference type="Google" id="ProtNLM"/>
    </source>
</evidence>
<comment type="similarity">
    <text evidence="1">Belongs to the short-chain dehydrogenases/reductases (SDR) family.</text>
</comment>
<gene>
    <name evidence="3" type="ORF">N0V93_001969</name>
</gene>
<evidence type="ECO:0000313" key="3">
    <source>
        <dbReference type="EMBL" id="KAJ4397734.1"/>
    </source>
</evidence>
<evidence type="ECO:0000256" key="1">
    <source>
        <dbReference type="ARBA" id="ARBA00006484"/>
    </source>
</evidence>
<dbReference type="Gene3D" id="3.40.50.720">
    <property type="entry name" value="NAD(P)-binding Rossmann-like Domain"/>
    <property type="match status" value="1"/>
</dbReference>
<dbReference type="AlphaFoldDB" id="A0A9W8Z308"/>